<proteinExistence type="predicted"/>
<reference evidence="4 5" key="1">
    <citation type="journal article" date="2023" name="Life. Sci Alliance">
        <title>Evolutionary insights into 3D genome organization and epigenetic landscape of Vigna mungo.</title>
        <authorList>
            <person name="Junaid A."/>
            <person name="Singh B."/>
            <person name="Bhatia S."/>
        </authorList>
    </citation>
    <scope>NUCLEOTIDE SEQUENCE [LARGE SCALE GENOMIC DNA]</scope>
    <source>
        <strain evidence="4">Urdbean</strain>
    </source>
</reference>
<keyword evidence="3" id="KW-1133">Transmembrane helix</keyword>
<dbReference type="PANTHER" id="PTHR10434:SF11">
    <property type="entry name" value="1-ACYL-SN-GLYCEROL-3-PHOSPHATE ACYLTRANSFERASE"/>
    <property type="match status" value="1"/>
</dbReference>
<evidence type="ECO:0000313" key="4">
    <source>
        <dbReference type="EMBL" id="WVY91740.1"/>
    </source>
</evidence>
<dbReference type="GO" id="GO:0003841">
    <property type="term" value="F:1-acylglycerol-3-phosphate O-acyltransferase activity"/>
    <property type="evidence" value="ECO:0007669"/>
    <property type="project" value="TreeGrafter"/>
</dbReference>
<accession>A0AAQ3MJ03</accession>
<evidence type="ECO:0000256" key="2">
    <source>
        <dbReference type="ARBA" id="ARBA00023315"/>
    </source>
</evidence>
<keyword evidence="3" id="KW-0812">Transmembrane</keyword>
<gene>
    <name evidence="4" type="ORF">V8G54_037254</name>
</gene>
<dbReference type="PANTHER" id="PTHR10434">
    <property type="entry name" value="1-ACYL-SN-GLYCEROL-3-PHOSPHATE ACYLTRANSFERASE"/>
    <property type="match status" value="1"/>
</dbReference>
<keyword evidence="3" id="KW-0472">Membrane</keyword>
<evidence type="ECO:0008006" key="6">
    <source>
        <dbReference type="Google" id="ProtNLM"/>
    </source>
</evidence>
<keyword evidence="1" id="KW-0808">Transferase</keyword>
<evidence type="ECO:0000313" key="5">
    <source>
        <dbReference type="Proteomes" id="UP001374535"/>
    </source>
</evidence>
<sequence>MVNTEGGVLLRHRRFESLLNTRSSQSVEENPKVAVKDGLGETTRTGDGWVSAIISWIRIVTCFLSMMVTTFVWAIIMVVLIPWPYERIRQGNIYGHVTGRMLGFVHLALQSRLPIVPMVLTGTHLAWRKGSLHVRPTPLTVKYLPPISTENWKVDKIDDYVTMIHNIYAEHLPVTQRPLP</sequence>
<dbReference type="EMBL" id="CP144690">
    <property type="protein sequence ID" value="WVY91740.1"/>
    <property type="molecule type" value="Genomic_DNA"/>
</dbReference>
<name>A0AAQ3MJ03_VIGMU</name>
<protein>
    <recommendedName>
        <fullName evidence="6">1-acyl-sn-glycerol-3-phosphate acyltransferase</fullName>
    </recommendedName>
</protein>
<dbReference type="Proteomes" id="UP001374535">
    <property type="component" value="Chromosome 11"/>
</dbReference>
<feature type="transmembrane region" description="Helical" evidence="3">
    <location>
        <begin position="56"/>
        <end position="81"/>
    </location>
</feature>
<evidence type="ECO:0000256" key="3">
    <source>
        <dbReference type="SAM" id="Phobius"/>
    </source>
</evidence>
<dbReference type="AlphaFoldDB" id="A0AAQ3MJ03"/>
<evidence type="ECO:0000256" key="1">
    <source>
        <dbReference type="ARBA" id="ARBA00022679"/>
    </source>
</evidence>
<keyword evidence="2" id="KW-0012">Acyltransferase</keyword>
<dbReference type="GO" id="GO:0005783">
    <property type="term" value="C:endoplasmic reticulum"/>
    <property type="evidence" value="ECO:0007669"/>
    <property type="project" value="TreeGrafter"/>
</dbReference>
<organism evidence="4 5">
    <name type="scientific">Vigna mungo</name>
    <name type="common">Black gram</name>
    <name type="synonym">Phaseolus mungo</name>
    <dbReference type="NCBI Taxonomy" id="3915"/>
    <lineage>
        <taxon>Eukaryota</taxon>
        <taxon>Viridiplantae</taxon>
        <taxon>Streptophyta</taxon>
        <taxon>Embryophyta</taxon>
        <taxon>Tracheophyta</taxon>
        <taxon>Spermatophyta</taxon>
        <taxon>Magnoliopsida</taxon>
        <taxon>eudicotyledons</taxon>
        <taxon>Gunneridae</taxon>
        <taxon>Pentapetalae</taxon>
        <taxon>rosids</taxon>
        <taxon>fabids</taxon>
        <taxon>Fabales</taxon>
        <taxon>Fabaceae</taxon>
        <taxon>Papilionoideae</taxon>
        <taxon>50 kb inversion clade</taxon>
        <taxon>NPAAA clade</taxon>
        <taxon>indigoferoid/millettioid clade</taxon>
        <taxon>Phaseoleae</taxon>
        <taxon>Vigna</taxon>
    </lineage>
</organism>
<dbReference type="GO" id="GO:0006654">
    <property type="term" value="P:phosphatidic acid biosynthetic process"/>
    <property type="evidence" value="ECO:0007669"/>
    <property type="project" value="TreeGrafter"/>
</dbReference>
<keyword evidence="5" id="KW-1185">Reference proteome</keyword>
<dbReference type="SUPFAM" id="SSF69593">
    <property type="entry name" value="Glycerol-3-phosphate (1)-acyltransferase"/>
    <property type="match status" value="1"/>
</dbReference>